<dbReference type="AlphaFoldDB" id="A0A418WDS7"/>
<dbReference type="Pfam" id="PF11233">
    <property type="entry name" value="DUF3035"/>
    <property type="match status" value="1"/>
</dbReference>
<keyword evidence="2" id="KW-0732">Signal</keyword>
<name>A0A418WDS7_9PROT</name>
<dbReference type="RefSeq" id="WP_119778752.1">
    <property type="nucleotide sequence ID" value="NZ_QYUK01000011.1"/>
</dbReference>
<feature type="compositionally biased region" description="Polar residues" evidence="1">
    <location>
        <begin position="178"/>
        <end position="188"/>
    </location>
</feature>
<reference evidence="3 4" key="1">
    <citation type="submission" date="2018-09" db="EMBL/GenBank/DDBJ databases">
        <authorList>
            <person name="Zhu H."/>
        </authorList>
    </citation>
    <scope>NUCLEOTIDE SEQUENCE [LARGE SCALE GENOMIC DNA]</scope>
    <source>
        <strain evidence="3 4">K1W22B-8</strain>
    </source>
</reference>
<comment type="caution">
    <text evidence="3">The sequence shown here is derived from an EMBL/GenBank/DDBJ whole genome shotgun (WGS) entry which is preliminary data.</text>
</comment>
<keyword evidence="4" id="KW-1185">Reference proteome</keyword>
<accession>A0A418WDS7</accession>
<evidence type="ECO:0000313" key="4">
    <source>
        <dbReference type="Proteomes" id="UP000284605"/>
    </source>
</evidence>
<protein>
    <submittedName>
        <fullName evidence="3">DUF3035 domain-containing protein</fullName>
    </submittedName>
</protein>
<dbReference type="PROSITE" id="PS51257">
    <property type="entry name" value="PROKAR_LIPOPROTEIN"/>
    <property type="match status" value="1"/>
</dbReference>
<feature type="region of interest" description="Disordered" evidence="1">
    <location>
        <begin position="60"/>
        <end position="83"/>
    </location>
</feature>
<dbReference type="OrthoDB" id="8478256at2"/>
<evidence type="ECO:0000313" key="3">
    <source>
        <dbReference type="EMBL" id="RJF88116.1"/>
    </source>
</evidence>
<feature type="chain" id="PRO_5019432934" evidence="2">
    <location>
        <begin position="27"/>
        <end position="203"/>
    </location>
</feature>
<feature type="region of interest" description="Disordered" evidence="1">
    <location>
        <begin position="178"/>
        <end position="203"/>
    </location>
</feature>
<dbReference type="Proteomes" id="UP000284605">
    <property type="component" value="Unassembled WGS sequence"/>
</dbReference>
<feature type="signal peptide" evidence="2">
    <location>
        <begin position="1"/>
        <end position="26"/>
    </location>
</feature>
<evidence type="ECO:0000256" key="1">
    <source>
        <dbReference type="SAM" id="MobiDB-lite"/>
    </source>
</evidence>
<gene>
    <name evidence="3" type="ORF">D3874_14720</name>
</gene>
<evidence type="ECO:0000256" key="2">
    <source>
        <dbReference type="SAM" id="SignalP"/>
    </source>
</evidence>
<organism evidence="3 4">
    <name type="scientific">Oleomonas cavernae</name>
    <dbReference type="NCBI Taxonomy" id="2320859"/>
    <lineage>
        <taxon>Bacteria</taxon>
        <taxon>Pseudomonadati</taxon>
        <taxon>Pseudomonadota</taxon>
        <taxon>Alphaproteobacteria</taxon>
        <taxon>Acetobacterales</taxon>
        <taxon>Acetobacteraceae</taxon>
        <taxon>Oleomonas</taxon>
    </lineage>
</organism>
<dbReference type="InterPro" id="IPR021395">
    <property type="entry name" value="DUF3035"/>
</dbReference>
<dbReference type="EMBL" id="QYUK01000011">
    <property type="protein sequence ID" value="RJF88116.1"/>
    <property type="molecule type" value="Genomic_DNA"/>
</dbReference>
<proteinExistence type="predicted"/>
<sequence>MSLIIRTNGRRALALTGVAAAGLLLAACDGGGDIRAQMGLSRTAPDEFSVVTQAPLVMPPDYSLRPPEPGAPPTQQANPERAASEAVFGASLATGPAAGAPVGTGAGMAPGSLETLFLSRAGAANAEPDIRATLNRESGALVEKSNSFAQAVLGIQTDPTDIVVDAPAEAQRLRQNANQGLPATSGDTPQIKRGEPGLLEGVF</sequence>